<proteinExistence type="predicted"/>
<gene>
    <name evidence="1" type="ORF">GALMADRAFT_251505</name>
</gene>
<keyword evidence="2" id="KW-1185">Reference proteome</keyword>
<accession>A0A067T186</accession>
<organism evidence="1 2">
    <name type="scientific">Galerina marginata (strain CBS 339.88)</name>
    <dbReference type="NCBI Taxonomy" id="685588"/>
    <lineage>
        <taxon>Eukaryota</taxon>
        <taxon>Fungi</taxon>
        <taxon>Dikarya</taxon>
        <taxon>Basidiomycota</taxon>
        <taxon>Agaricomycotina</taxon>
        <taxon>Agaricomycetes</taxon>
        <taxon>Agaricomycetidae</taxon>
        <taxon>Agaricales</taxon>
        <taxon>Agaricineae</taxon>
        <taxon>Strophariaceae</taxon>
        <taxon>Galerina</taxon>
    </lineage>
</organism>
<name>A0A067T186_GALM3</name>
<evidence type="ECO:0000313" key="2">
    <source>
        <dbReference type="Proteomes" id="UP000027222"/>
    </source>
</evidence>
<reference evidence="2" key="1">
    <citation type="journal article" date="2014" name="Proc. Natl. Acad. Sci. U.S.A.">
        <title>Extensive sampling of basidiomycete genomes demonstrates inadequacy of the white-rot/brown-rot paradigm for wood decay fungi.</title>
        <authorList>
            <person name="Riley R."/>
            <person name="Salamov A.A."/>
            <person name="Brown D.W."/>
            <person name="Nagy L.G."/>
            <person name="Floudas D."/>
            <person name="Held B.W."/>
            <person name="Levasseur A."/>
            <person name="Lombard V."/>
            <person name="Morin E."/>
            <person name="Otillar R."/>
            <person name="Lindquist E.A."/>
            <person name="Sun H."/>
            <person name="LaButti K.M."/>
            <person name="Schmutz J."/>
            <person name="Jabbour D."/>
            <person name="Luo H."/>
            <person name="Baker S.E."/>
            <person name="Pisabarro A.G."/>
            <person name="Walton J.D."/>
            <person name="Blanchette R.A."/>
            <person name="Henrissat B."/>
            <person name="Martin F."/>
            <person name="Cullen D."/>
            <person name="Hibbett D.S."/>
            <person name="Grigoriev I.V."/>
        </authorList>
    </citation>
    <scope>NUCLEOTIDE SEQUENCE [LARGE SCALE GENOMIC DNA]</scope>
    <source>
        <strain evidence="2">CBS 339.88</strain>
    </source>
</reference>
<protein>
    <submittedName>
        <fullName evidence="1">Uncharacterized protein</fullName>
    </submittedName>
</protein>
<dbReference type="HOGENOM" id="CLU_2527606_0_0_1"/>
<sequence>MYLPPKNPLAPGVLSCLSKVASWPATQGCPPGGSRCLGFGKTRRRPQHTASAYVVQIKTKIRVRNIFGAFPISLTDPSPSQTRP</sequence>
<dbReference type="Proteomes" id="UP000027222">
    <property type="component" value="Unassembled WGS sequence"/>
</dbReference>
<dbReference type="AlphaFoldDB" id="A0A067T186"/>
<evidence type="ECO:0000313" key="1">
    <source>
        <dbReference type="EMBL" id="KDR73704.1"/>
    </source>
</evidence>
<dbReference type="EMBL" id="KL142385">
    <property type="protein sequence ID" value="KDR73704.1"/>
    <property type="molecule type" value="Genomic_DNA"/>
</dbReference>